<name>A0ABS3NXA7_9BACI</name>
<comment type="catalytic activity">
    <reaction evidence="9 10">
        <text>tRNA(Lys) + L-lysine + ATP = L-lysyl-tRNA(Lys) + AMP + diphosphate</text>
        <dbReference type="Rhea" id="RHEA:20792"/>
        <dbReference type="Rhea" id="RHEA-COMP:9696"/>
        <dbReference type="Rhea" id="RHEA-COMP:9697"/>
        <dbReference type="ChEBI" id="CHEBI:30616"/>
        <dbReference type="ChEBI" id="CHEBI:32551"/>
        <dbReference type="ChEBI" id="CHEBI:33019"/>
        <dbReference type="ChEBI" id="CHEBI:78442"/>
        <dbReference type="ChEBI" id="CHEBI:78529"/>
        <dbReference type="ChEBI" id="CHEBI:456215"/>
        <dbReference type="EC" id="6.1.1.6"/>
    </reaction>
</comment>
<evidence type="ECO:0000256" key="7">
    <source>
        <dbReference type="ARBA" id="ARBA00022917"/>
    </source>
</evidence>
<dbReference type="EMBL" id="JAGDQJ010000011">
    <property type="protein sequence ID" value="MBO1625568.1"/>
    <property type="molecule type" value="Genomic_DNA"/>
</dbReference>
<evidence type="ECO:0000256" key="9">
    <source>
        <dbReference type="ARBA" id="ARBA00048573"/>
    </source>
</evidence>
<dbReference type="Gene3D" id="3.40.50.620">
    <property type="entry name" value="HUPs"/>
    <property type="match status" value="1"/>
</dbReference>
<evidence type="ECO:0000256" key="4">
    <source>
        <dbReference type="ARBA" id="ARBA00022598"/>
    </source>
</evidence>
<keyword evidence="8 10" id="KW-0030">Aminoacyl-tRNA synthetase</keyword>
<comment type="caution">
    <text evidence="10">Lacks conserved residue(s) required for the propagation of feature annotation.</text>
</comment>
<keyword evidence="5 10" id="KW-0547">Nucleotide-binding</keyword>
<keyword evidence="7 10" id="KW-0648">Protein biosynthesis</keyword>
<dbReference type="EC" id="6.1.1.6" evidence="10"/>
<comment type="similarity">
    <text evidence="2 10">Belongs to the class-I aminoacyl-tRNA synthetase family.</text>
</comment>
<evidence type="ECO:0000313" key="12">
    <source>
        <dbReference type="Proteomes" id="UP000677611"/>
    </source>
</evidence>
<feature type="short sequence motif" description="'KMSKS' region" evidence="10">
    <location>
        <begin position="281"/>
        <end position="285"/>
    </location>
</feature>
<dbReference type="GO" id="GO:0004824">
    <property type="term" value="F:lysine-tRNA ligase activity"/>
    <property type="evidence" value="ECO:0007669"/>
    <property type="project" value="UniProtKB-EC"/>
</dbReference>
<dbReference type="Proteomes" id="UP000677611">
    <property type="component" value="Unassembled WGS sequence"/>
</dbReference>
<dbReference type="Gene3D" id="6.10.20.10">
    <property type="entry name" value="Lysine tRNA ligase, stem contact fold domain"/>
    <property type="match status" value="1"/>
</dbReference>
<evidence type="ECO:0000313" key="11">
    <source>
        <dbReference type="EMBL" id="MBO1625568.1"/>
    </source>
</evidence>
<organism evidence="11 12">
    <name type="scientific">Bacillus arachidis</name>
    <dbReference type="NCBI Taxonomy" id="2819290"/>
    <lineage>
        <taxon>Bacteria</taxon>
        <taxon>Bacillati</taxon>
        <taxon>Bacillota</taxon>
        <taxon>Bacilli</taxon>
        <taxon>Bacillales</taxon>
        <taxon>Bacillaceae</taxon>
        <taxon>Bacillus</taxon>
    </lineage>
</organism>
<comment type="subcellular location">
    <subcellularLocation>
        <location evidence="1 10">Cytoplasm</location>
    </subcellularLocation>
</comment>
<evidence type="ECO:0000256" key="8">
    <source>
        <dbReference type="ARBA" id="ARBA00023146"/>
    </source>
</evidence>
<dbReference type="InterPro" id="IPR020751">
    <property type="entry name" value="aa-tRNA-synth_I_codon-bd_sub2"/>
</dbReference>
<protein>
    <recommendedName>
        <fullName evidence="10">Lysine--tRNA ligase</fullName>
        <ecNumber evidence="10">6.1.1.6</ecNumber>
    </recommendedName>
    <alternativeName>
        <fullName evidence="10">Lysyl-tRNA synthetase</fullName>
        <shortName evidence="10">LysRS</shortName>
    </alternativeName>
</protein>
<dbReference type="InterPro" id="IPR001412">
    <property type="entry name" value="aa-tRNA-synth_I_CS"/>
</dbReference>
<gene>
    <name evidence="10" type="primary">lysS</name>
    <name evidence="11" type="ORF">J4P90_09965</name>
</gene>
<dbReference type="SUPFAM" id="SSF52374">
    <property type="entry name" value="Nucleotidylyl transferase"/>
    <property type="match status" value="1"/>
</dbReference>
<reference evidence="11 12" key="1">
    <citation type="submission" date="2021-03" db="EMBL/GenBank/DDBJ databases">
        <title>Identification of novel Bacillus strains.</title>
        <authorList>
            <person name="Xiao Z."/>
            <person name="Li Y."/>
            <person name="Shen J."/>
        </authorList>
    </citation>
    <scope>NUCLEOTIDE SEQUENCE [LARGE SCALE GENOMIC DNA]</scope>
    <source>
        <strain evidence="11 12">SY8</strain>
    </source>
</reference>
<evidence type="ECO:0000256" key="1">
    <source>
        <dbReference type="ARBA" id="ARBA00004496"/>
    </source>
</evidence>
<dbReference type="PANTHER" id="PTHR37940:SF1">
    <property type="entry name" value="LYSINE--TRNA LIGASE"/>
    <property type="match status" value="1"/>
</dbReference>
<dbReference type="PANTHER" id="PTHR37940">
    <property type="entry name" value="LYSINE--TRNA LIGASE"/>
    <property type="match status" value="1"/>
</dbReference>
<accession>A0ABS3NXA7</accession>
<evidence type="ECO:0000256" key="6">
    <source>
        <dbReference type="ARBA" id="ARBA00022840"/>
    </source>
</evidence>
<dbReference type="HAMAP" id="MF_00177">
    <property type="entry name" value="Lys_tRNA_synth_class1"/>
    <property type="match status" value="1"/>
</dbReference>
<dbReference type="Pfam" id="PF01921">
    <property type="entry name" value="tRNA-synt_1f"/>
    <property type="match status" value="1"/>
</dbReference>
<keyword evidence="4 10" id="KW-0436">Ligase</keyword>
<dbReference type="InterPro" id="IPR014729">
    <property type="entry name" value="Rossmann-like_a/b/a_fold"/>
</dbReference>
<dbReference type="InterPro" id="IPR008925">
    <property type="entry name" value="aa_tRNA-synth_I_cd-bd_sf"/>
</dbReference>
<evidence type="ECO:0000256" key="5">
    <source>
        <dbReference type="ARBA" id="ARBA00022741"/>
    </source>
</evidence>
<proteinExistence type="inferred from homology"/>
<dbReference type="Gene3D" id="1.10.10.350">
    <property type="match status" value="1"/>
</dbReference>
<dbReference type="PROSITE" id="PS00178">
    <property type="entry name" value="AA_TRNA_LIGASE_I"/>
    <property type="match status" value="1"/>
</dbReference>
<evidence type="ECO:0000256" key="10">
    <source>
        <dbReference type="HAMAP-Rule" id="MF_00177"/>
    </source>
</evidence>
<sequence>MHWAYQIAHELIRKHPNKETFVCASGISPSGSVHIGNFREIITTYFVVKALQDLGKKTQFIFSWDDYDRFRKVPKNIDPSFKKYIGMPYCDIPDPYGCHKSYAEHFEKEFEKSLEAFGIEVEFIYQHEEYRTGRYNQHILHSLKRRKEIYDILMKFKTSESSKDERETFYPITLYCKQCCKDSTKITNFDETLETIQYECECGNRNVLSIMQTSHIKLNWKIDWPMRWMMEDVIFEPGGRDHSAETGSYNVSKEIVRKIFHYEAPDYVAYDFIGIKGDNQKMSSSAGNIITPSELLNVYVPEVILFMFSKYKPNATFHIGMDEDVLRNYTEYERYTECYQNKMLNNEDLCGALKLSRTNTEKARLPKFNQVAGILPLVNFDNQILQEVLAKTDADYSLIDIMKISNRVEHWIRNLQPQKMIEVNQEKDWDFYEILEDIQKKWVLEVCEIVRTNVNNPNLMEHIYAICQNENKKVMKENQKLLFKIIYRLVLNQPSGPRIPLLIHVIGAGKMVSLLDFRD</sequence>
<dbReference type="NCBIfam" id="TIGR00467">
    <property type="entry name" value="lysS_arch"/>
    <property type="match status" value="1"/>
</dbReference>
<dbReference type="CDD" id="cd00674">
    <property type="entry name" value="LysRS_core_class_I"/>
    <property type="match status" value="1"/>
</dbReference>
<evidence type="ECO:0000256" key="2">
    <source>
        <dbReference type="ARBA" id="ARBA00005594"/>
    </source>
</evidence>
<dbReference type="SUPFAM" id="SSF48163">
    <property type="entry name" value="An anticodon-binding domain of class I aminoacyl-tRNA synthetases"/>
    <property type="match status" value="1"/>
</dbReference>
<keyword evidence="3 10" id="KW-0963">Cytoplasm</keyword>
<dbReference type="InterPro" id="IPR042078">
    <property type="entry name" value="Lys-tRNA-ligase_SC_fold"/>
</dbReference>
<keyword evidence="6 10" id="KW-0067">ATP-binding</keyword>
<comment type="caution">
    <text evidence="11">The sequence shown here is derived from an EMBL/GenBank/DDBJ whole genome shotgun (WGS) entry which is preliminary data.</text>
</comment>
<evidence type="ECO:0000256" key="3">
    <source>
        <dbReference type="ARBA" id="ARBA00022490"/>
    </source>
</evidence>
<keyword evidence="12" id="KW-1185">Reference proteome</keyword>
<feature type="short sequence motif" description="'HIGH' region" evidence="10">
    <location>
        <begin position="29"/>
        <end position="37"/>
    </location>
</feature>
<dbReference type="InterPro" id="IPR002904">
    <property type="entry name" value="Lys-tRNA-ligase"/>
</dbReference>
<dbReference type="RefSeq" id="WP_208017505.1">
    <property type="nucleotide sequence ID" value="NZ_JAGDQJ010000011.1"/>
</dbReference>